<proteinExistence type="predicted"/>
<feature type="transmembrane region" description="Helical" evidence="1">
    <location>
        <begin position="102"/>
        <end position="125"/>
    </location>
</feature>
<keyword evidence="1" id="KW-0472">Membrane</keyword>
<accession>A0ABY8LUG2</accession>
<feature type="transmembrane region" description="Helical" evidence="1">
    <location>
        <begin position="12"/>
        <end position="39"/>
    </location>
</feature>
<keyword evidence="3" id="KW-1185">Reference proteome</keyword>
<reference evidence="2" key="1">
    <citation type="submission" date="2023-04" db="EMBL/GenBank/DDBJ databases">
        <title>Completed genome of Mycoplasma lagogenitalium type strain 12MS.</title>
        <authorList>
            <person name="Spergser J."/>
        </authorList>
    </citation>
    <scope>NUCLEOTIDE SEQUENCE</scope>
    <source>
        <strain evidence="2">12MS</strain>
    </source>
</reference>
<sequence length="136" mass="15710">MKNRETNINKNLSIAIIVFVIFEIIFALIATILFFIGLIQKINFEFNNKESAIVPKEEIFPLLLETSELLFKFLSANILIVSILSAIVIYNFYKEKEIDNSLYIKLFLIGMFISLVSMIAAIKYISRPLIKIEQNQ</sequence>
<evidence type="ECO:0008006" key="4">
    <source>
        <dbReference type="Google" id="ProtNLM"/>
    </source>
</evidence>
<dbReference type="RefSeq" id="WP_280102181.1">
    <property type="nucleotide sequence ID" value="NZ_CP122979.1"/>
</dbReference>
<name>A0ABY8LUG2_9BACT</name>
<evidence type="ECO:0000313" key="2">
    <source>
        <dbReference type="EMBL" id="WGI36878.1"/>
    </source>
</evidence>
<dbReference type="EMBL" id="CP122979">
    <property type="protein sequence ID" value="WGI36878.1"/>
    <property type="molecule type" value="Genomic_DNA"/>
</dbReference>
<keyword evidence="1" id="KW-0812">Transmembrane</keyword>
<evidence type="ECO:0000256" key="1">
    <source>
        <dbReference type="SAM" id="Phobius"/>
    </source>
</evidence>
<dbReference type="Proteomes" id="UP001179842">
    <property type="component" value="Chromosome"/>
</dbReference>
<gene>
    <name evidence="2" type="ORF">QEG99_01165</name>
</gene>
<keyword evidence="1" id="KW-1133">Transmembrane helix</keyword>
<feature type="transmembrane region" description="Helical" evidence="1">
    <location>
        <begin position="69"/>
        <end position="90"/>
    </location>
</feature>
<evidence type="ECO:0000313" key="3">
    <source>
        <dbReference type="Proteomes" id="UP001179842"/>
    </source>
</evidence>
<protein>
    <recommendedName>
        <fullName evidence="4">DUF2975 domain-containing protein</fullName>
    </recommendedName>
</protein>
<organism evidence="2 3">
    <name type="scientific">Mesomycoplasma lagogenitalium</name>
    <dbReference type="NCBI Taxonomy" id="171286"/>
    <lineage>
        <taxon>Bacteria</taxon>
        <taxon>Bacillati</taxon>
        <taxon>Mycoplasmatota</taxon>
        <taxon>Mycoplasmoidales</taxon>
        <taxon>Metamycoplasmataceae</taxon>
        <taxon>Mesomycoplasma</taxon>
    </lineage>
</organism>